<organism evidence="6 7">
    <name type="scientific">Elysia chlorotica</name>
    <name type="common">Eastern emerald elysia</name>
    <name type="synonym">Sea slug</name>
    <dbReference type="NCBI Taxonomy" id="188477"/>
    <lineage>
        <taxon>Eukaryota</taxon>
        <taxon>Metazoa</taxon>
        <taxon>Spiralia</taxon>
        <taxon>Lophotrochozoa</taxon>
        <taxon>Mollusca</taxon>
        <taxon>Gastropoda</taxon>
        <taxon>Heterobranchia</taxon>
        <taxon>Euthyneura</taxon>
        <taxon>Panpulmonata</taxon>
        <taxon>Sacoglossa</taxon>
        <taxon>Placobranchoidea</taxon>
        <taxon>Plakobranchidae</taxon>
        <taxon>Elysia</taxon>
    </lineage>
</organism>
<protein>
    <recommendedName>
        <fullName evidence="1">inositol-polyphosphate 5-phosphatase</fullName>
        <ecNumber evidence="1">3.1.3.56</ecNumber>
    </recommendedName>
</protein>
<dbReference type="EC" id="3.1.3.56" evidence="1"/>
<feature type="compositionally biased region" description="Polar residues" evidence="4">
    <location>
        <begin position="554"/>
        <end position="564"/>
    </location>
</feature>
<dbReference type="OrthoDB" id="5780965at2759"/>
<dbReference type="InterPro" id="IPR036691">
    <property type="entry name" value="Endo/exonu/phosph_ase_sf"/>
</dbReference>
<reference evidence="6 7" key="1">
    <citation type="submission" date="2019-01" db="EMBL/GenBank/DDBJ databases">
        <title>A draft genome assembly of the solar-powered sea slug Elysia chlorotica.</title>
        <authorList>
            <person name="Cai H."/>
            <person name="Li Q."/>
            <person name="Fang X."/>
            <person name="Li J."/>
            <person name="Curtis N.E."/>
            <person name="Altenburger A."/>
            <person name="Shibata T."/>
            <person name="Feng M."/>
            <person name="Maeda T."/>
            <person name="Schwartz J.A."/>
            <person name="Shigenobu S."/>
            <person name="Lundholm N."/>
            <person name="Nishiyama T."/>
            <person name="Yang H."/>
            <person name="Hasebe M."/>
            <person name="Li S."/>
            <person name="Pierce S.K."/>
            <person name="Wang J."/>
        </authorList>
    </citation>
    <scope>NUCLEOTIDE SEQUENCE [LARGE SCALE GENOMIC DNA]</scope>
    <source>
        <strain evidence="6">EC2010</strain>
        <tissue evidence="6">Whole organism of an adult</tissue>
    </source>
</reference>
<feature type="region of interest" description="Disordered" evidence="4">
    <location>
        <begin position="726"/>
        <end position="768"/>
    </location>
</feature>
<feature type="compositionally biased region" description="Basic and acidic residues" evidence="4">
    <location>
        <begin position="523"/>
        <end position="537"/>
    </location>
</feature>
<comment type="similarity">
    <text evidence="3">Belongs to the inositol 1,4,5-trisphosphate 5-phosphatase type I family.</text>
</comment>
<dbReference type="InterPro" id="IPR000300">
    <property type="entry name" value="IPPc"/>
</dbReference>
<evidence type="ECO:0000256" key="3">
    <source>
        <dbReference type="ARBA" id="ARBA00023599"/>
    </source>
</evidence>
<feature type="region of interest" description="Disordered" evidence="4">
    <location>
        <begin position="420"/>
        <end position="441"/>
    </location>
</feature>
<proteinExistence type="inferred from homology"/>
<comment type="caution">
    <text evidence="6">The sequence shown here is derived from an EMBL/GenBank/DDBJ whole genome shotgun (WGS) entry which is preliminary data.</text>
</comment>
<evidence type="ECO:0000256" key="4">
    <source>
        <dbReference type="SAM" id="MobiDB-lite"/>
    </source>
</evidence>
<sequence length="778" mass="86275">MEGDCTRTLLITANVGSIFEEPDSMFPGWLKSFFECIQTYKPGILALHCQEVGGKNYEASMQHVNQFVKILLSCEELNKFDRARIFLDEDYTAADKFTALGNLYFIHEDVSDVLIWDFVDCKFIEVEGREVLSGNIENVPIKEKAKFPQHFFPEFKWSRKGFLRTRWSVNNCIFDLINIHLFHDASNIVAMESSPSLYAGNRARALLHTLQRFENDKYSKVPIFIFGDFNFRLDSYRLIKELTAKLVASQTKGKKDMVNKIEYTEEGNGKVVLTVAIKNFDYYEKHTDLFASMNKWLHQYDAEGSSFRDRLFEYEIGFPPSYPFCEDVADGISYMKTRVPSWCDRVLLNHGSKDILSQDSCHSPVYDLIGRDTCMGDHKPVYLYVLMKPGKGKHLVEIENNLIVDSDLQQPQKEVVDMAVSSSLDSQSLTPDTPSDFRRPRTLSINGEKVGIFLGLRGSDAETAQDVDWSLVNIHDYAKFEQEKYLMPDFRNSIKKLEGEEGSETGAGENASKKSGMTRKRSFKEMASKVRTMEKVLKLWPRRPRSRHHSSSSEDYSQSESETGSKGKASGGALLDGEVDRASETTSVDTVTIELSPSRSPLNEGGHVNVVQAESNNNEEKIEMPTGSKKGMHSSDAEKIITKDMDLLVISGEEGGGNGNALVIMDCGLKADKGESGGCPTPSEAAAVTPSTVGVSCTGVVGVVSPMHEESGSVVVGELAQGGTRQPVAEVEKKKKEEVGKSSAQPCEQTEAGQSPLPPATTTASPTSCCGSCRCVVL</sequence>
<evidence type="ECO:0000256" key="1">
    <source>
        <dbReference type="ARBA" id="ARBA00012997"/>
    </source>
</evidence>
<dbReference type="GO" id="GO:0004445">
    <property type="term" value="F:inositol-polyphosphate 5-phosphatase activity"/>
    <property type="evidence" value="ECO:0007669"/>
    <property type="project" value="UniProtKB-EC"/>
</dbReference>
<dbReference type="STRING" id="188477.A0A3S1A0D1"/>
<dbReference type="InterPro" id="IPR039737">
    <property type="entry name" value="INPP5A"/>
</dbReference>
<dbReference type="EMBL" id="RQTK01000109">
    <property type="protein sequence ID" value="RUS87489.1"/>
    <property type="molecule type" value="Genomic_DNA"/>
</dbReference>
<dbReference type="PANTHER" id="PTHR12997">
    <property type="entry name" value="TYPE I INOSITOL-1,4,5-TRISPHOSPHATE 5-PHOSPHATASE"/>
    <property type="match status" value="1"/>
</dbReference>
<dbReference type="PANTHER" id="PTHR12997:SF2">
    <property type="entry name" value="INOSITOL POLYPHOSPHATE-5-PHOSPHATASE A"/>
    <property type="match status" value="1"/>
</dbReference>
<evidence type="ECO:0000259" key="5">
    <source>
        <dbReference type="SMART" id="SM00128"/>
    </source>
</evidence>
<dbReference type="Pfam" id="PF22669">
    <property type="entry name" value="Exo_endo_phos2"/>
    <property type="match status" value="1"/>
</dbReference>
<feature type="compositionally biased region" description="Basic residues" evidence="4">
    <location>
        <begin position="540"/>
        <end position="550"/>
    </location>
</feature>
<name>A0A3S1A0D1_ELYCH</name>
<dbReference type="SUPFAM" id="SSF56219">
    <property type="entry name" value="DNase I-like"/>
    <property type="match status" value="1"/>
</dbReference>
<gene>
    <name evidence="6" type="ORF">EGW08_004743</name>
</gene>
<dbReference type="SMART" id="SM00128">
    <property type="entry name" value="IPPc"/>
    <property type="match status" value="1"/>
</dbReference>
<evidence type="ECO:0000313" key="6">
    <source>
        <dbReference type="EMBL" id="RUS87489.1"/>
    </source>
</evidence>
<feature type="compositionally biased region" description="Basic and acidic residues" evidence="4">
    <location>
        <begin position="730"/>
        <end position="740"/>
    </location>
</feature>
<feature type="domain" description="Inositol polyphosphate-related phosphatase" evidence="5">
    <location>
        <begin position="4"/>
        <end position="393"/>
    </location>
</feature>
<dbReference type="AlphaFoldDB" id="A0A3S1A0D1"/>
<feature type="compositionally biased region" description="Polar residues" evidence="4">
    <location>
        <begin position="420"/>
        <end position="433"/>
    </location>
</feature>
<evidence type="ECO:0000256" key="2">
    <source>
        <dbReference type="ARBA" id="ARBA00022801"/>
    </source>
</evidence>
<dbReference type="Gene3D" id="3.60.10.10">
    <property type="entry name" value="Endonuclease/exonuclease/phosphatase"/>
    <property type="match status" value="1"/>
</dbReference>
<feature type="compositionally biased region" description="Polar residues" evidence="4">
    <location>
        <begin position="742"/>
        <end position="753"/>
    </location>
</feature>
<evidence type="ECO:0000313" key="7">
    <source>
        <dbReference type="Proteomes" id="UP000271974"/>
    </source>
</evidence>
<accession>A0A3S1A0D1</accession>
<feature type="region of interest" description="Disordered" evidence="4">
    <location>
        <begin position="498"/>
        <end position="591"/>
    </location>
</feature>
<dbReference type="GO" id="GO:0046856">
    <property type="term" value="P:phosphatidylinositol dephosphorylation"/>
    <property type="evidence" value="ECO:0007669"/>
    <property type="project" value="InterPro"/>
</dbReference>
<keyword evidence="2" id="KW-0378">Hydrolase</keyword>
<dbReference type="Proteomes" id="UP000271974">
    <property type="component" value="Unassembled WGS sequence"/>
</dbReference>
<keyword evidence="7" id="KW-1185">Reference proteome</keyword>